<protein>
    <submittedName>
        <fullName evidence="1">Uncharacterized protein</fullName>
    </submittedName>
</protein>
<keyword evidence="2" id="KW-1185">Reference proteome</keyword>
<dbReference type="Proteomes" id="UP001151760">
    <property type="component" value="Unassembled WGS sequence"/>
</dbReference>
<reference evidence="1" key="1">
    <citation type="journal article" date="2022" name="Int. J. Mol. Sci.">
        <title>Draft Genome of Tanacetum Coccineum: Genomic Comparison of Closely Related Tanacetum-Family Plants.</title>
        <authorList>
            <person name="Yamashiro T."/>
            <person name="Shiraishi A."/>
            <person name="Nakayama K."/>
            <person name="Satake H."/>
        </authorList>
    </citation>
    <scope>NUCLEOTIDE SEQUENCE</scope>
</reference>
<dbReference type="EMBL" id="BQNB010013481">
    <property type="protein sequence ID" value="GJT16523.1"/>
    <property type="molecule type" value="Genomic_DNA"/>
</dbReference>
<evidence type="ECO:0000313" key="2">
    <source>
        <dbReference type="Proteomes" id="UP001151760"/>
    </source>
</evidence>
<accession>A0ABQ5BPN0</accession>
<proteinExistence type="predicted"/>
<name>A0ABQ5BPN0_9ASTR</name>
<comment type="caution">
    <text evidence="1">The sequence shown here is derived from an EMBL/GenBank/DDBJ whole genome shotgun (WGS) entry which is preliminary data.</text>
</comment>
<evidence type="ECO:0000313" key="1">
    <source>
        <dbReference type="EMBL" id="GJT16523.1"/>
    </source>
</evidence>
<sequence>MATTRTSLITRINDKKLSELMQPEPVTEEDTLGEHHNVPSANFTIMGIVVRSVGTESKGHYKHECPKGKNPRALVTVEDEEARAKVYYFGERSGISETEH</sequence>
<organism evidence="1 2">
    <name type="scientific">Tanacetum coccineum</name>
    <dbReference type="NCBI Taxonomy" id="301880"/>
    <lineage>
        <taxon>Eukaryota</taxon>
        <taxon>Viridiplantae</taxon>
        <taxon>Streptophyta</taxon>
        <taxon>Embryophyta</taxon>
        <taxon>Tracheophyta</taxon>
        <taxon>Spermatophyta</taxon>
        <taxon>Magnoliopsida</taxon>
        <taxon>eudicotyledons</taxon>
        <taxon>Gunneridae</taxon>
        <taxon>Pentapetalae</taxon>
        <taxon>asterids</taxon>
        <taxon>campanulids</taxon>
        <taxon>Asterales</taxon>
        <taxon>Asteraceae</taxon>
        <taxon>Asteroideae</taxon>
        <taxon>Anthemideae</taxon>
        <taxon>Anthemidinae</taxon>
        <taxon>Tanacetum</taxon>
    </lineage>
</organism>
<reference evidence="1" key="2">
    <citation type="submission" date="2022-01" db="EMBL/GenBank/DDBJ databases">
        <authorList>
            <person name="Yamashiro T."/>
            <person name="Shiraishi A."/>
            <person name="Satake H."/>
            <person name="Nakayama K."/>
        </authorList>
    </citation>
    <scope>NUCLEOTIDE SEQUENCE</scope>
</reference>
<gene>
    <name evidence="1" type="ORF">Tco_0875229</name>
</gene>